<feature type="transmembrane region" description="Helical" evidence="5">
    <location>
        <begin position="106"/>
        <end position="124"/>
    </location>
</feature>
<dbReference type="PANTHER" id="PTHR42718">
    <property type="entry name" value="MAJOR FACILITATOR SUPERFAMILY MULTIDRUG TRANSPORTER MFSC"/>
    <property type="match status" value="1"/>
</dbReference>
<dbReference type="Pfam" id="PF07690">
    <property type="entry name" value="MFS_1"/>
    <property type="match status" value="1"/>
</dbReference>
<evidence type="ECO:0000313" key="8">
    <source>
        <dbReference type="Proteomes" id="UP001589532"/>
    </source>
</evidence>
<accession>A0ABV5S398</accession>
<dbReference type="InterPro" id="IPR020846">
    <property type="entry name" value="MFS_dom"/>
</dbReference>
<feature type="transmembrane region" description="Helical" evidence="5">
    <location>
        <begin position="198"/>
        <end position="219"/>
    </location>
</feature>
<comment type="subcellular location">
    <subcellularLocation>
        <location evidence="1">Cell membrane</location>
        <topology evidence="1">Multi-pass membrane protein</topology>
    </subcellularLocation>
</comment>
<feature type="transmembrane region" description="Helical" evidence="5">
    <location>
        <begin position="390"/>
        <end position="412"/>
    </location>
</feature>
<protein>
    <submittedName>
        <fullName evidence="7">MFS transporter</fullName>
    </submittedName>
</protein>
<organism evidence="7 8">
    <name type="scientific">Nonomuraea helvata</name>
    <dbReference type="NCBI Taxonomy" id="37484"/>
    <lineage>
        <taxon>Bacteria</taxon>
        <taxon>Bacillati</taxon>
        <taxon>Actinomycetota</taxon>
        <taxon>Actinomycetes</taxon>
        <taxon>Streptosporangiales</taxon>
        <taxon>Streptosporangiaceae</taxon>
        <taxon>Nonomuraea</taxon>
    </lineage>
</organism>
<dbReference type="Gene3D" id="1.20.1720.10">
    <property type="entry name" value="Multidrug resistance protein D"/>
    <property type="match status" value="1"/>
</dbReference>
<evidence type="ECO:0000313" key="7">
    <source>
        <dbReference type="EMBL" id="MFB9626140.1"/>
    </source>
</evidence>
<feature type="domain" description="Major facilitator superfamily (MFS) profile" evidence="6">
    <location>
        <begin position="8"/>
        <end position="447"/>
    </location>
</feature>
<dbReference type="InterPro" id="IPR011701">
    <property type="entry name" value="MFS"/>
</dbReference>
<evidence type="ECO:0000256" key="5">
    <source>
        <dbReference type="SAM" id="Phobius"/>
    </source>
</evidence>
<keyword evidence="4 5" id="KW-0472">Membrane</keyword>
<dbReference type="SUPFAM" id="SSF103473">
    <property type="entry name" value="MFS general substrate transporter"/>
    <property type="match status" value="1"/>
</dbReference>
<dbReference type="PANTHER" id="PTHR42718:SF39">
    <property type="entry name" value="ACTINORHODIN TRANSPORTER-RELATED"/>
    <property type="match status" value="1"/>
</dbReference>
<feature type="transmembrane region" description="Helical" evidence="5">
    <location>
        <begin position="269"/>
        <end position="295"/>
    </location>
</feature>
<dbReference type="EMBL" id="JBHMBW010000021">
    <property type="protein sequence ID" value="MFB9626140.1"/>
    <property type="molecule type" value="Genomic_DNA"/>
</dbReference>
<gene>
    <name evidence="7" type="ORF">ACFFSA_23900</name>
</gene>
<evidence type="ECO:0000256" key="2">
    <source>
        <dbReference type="ARBA" id="ARBA00022692"/>
    </source>
</evidence>
<feature type="transmembrane region" description="Helical" evidence="5">
    <location>
        <begin position="353"/>
        <end position="378"/>
    </location>
</feature>
<evidence type="ECO:0000259" key="6">
    <source>
        <dbReference type="PROSITE" id="PS50850"/>
    </source>
</evidence>
<feature type="transmembrane region" description="Helical" evidence="5">
    <location>
        <begin position="42"/>
        <end position="62"/>
    </location>
</feature>
<evidence type="ECO:0000256" key="3">
    <source>
        <dbReference type="ARBA" id="ARBA00022989"/>
    </source>
</evidence>
<feature type="transmembrane region" description="Helical" evidence="5">
    <location>
        <begin position="327"/>
        <end position="347"/>
    </location>
</feature>
<feature type="transmembrane region" description="Helical" evidence="5">
    <location>
        <begin position="225"/>
        <end position="245"/>
    </location>
</feature>
<feature type="transmembrane region" description="Helical" evidence="5">
    <location>
        <begin position="301"/>
        <end position="320"/>
    </location>
</feature>
<feature type="transmembrane region" description="Helical" evidence="5">
    <location>
        <begin position="418"/>
        <end position="442"/>
    </location>
</feature>
<name>A0ABV5S398_9ACTN</name>
<dbReference type="InterPro" id="IPR036259">
    <property type="entry name" value="MFS_trans_sf"/>
</dbReference>
<dbReference type="Gene3D" id="1.20.1250.20">
    <property type="entry name" value="MFS general substrate transporter like domains"/>
    <property type="match status" value="1"/>
</dbReference>
<dbReference type="RefSeq" id="WP_345003382.1">
    <property type="nucleotide sequence ID" value="NZ_BAAAXV010000012.1"/>
</dbReference>
<feature type="transmembrane region" description="Helical" evidence="5">
    <location>
        <begin position="74"/>
        <end position="100"/>
    </location>
</feature>
<feature type="transmembrane region" description="Helical" evidence="5">
    <location>
        <begin position="162"/>
        <end position="186"/>
    </location>
</feature>
<evidence type="ECO:0000256" key="4">
    <source>
        <dbReference type="ARBA" id="ARBA00023136"/>
    </source>
</evidence>
<keyword evidence="3 5" id="KW-1133">Transmembrane helix</keyword>
<evidence type="ECO:0000256" key="1">
    <source>
        <dbReference type="ARBA" id="ARBA00004651"/>
    </source>
</evidence>
<feature type="transmembrane region" description="Helical" evidence="5">
    <location>
        <begin position="136"/>
        <end position="156"/>
    </location>
</feature>
<dbReference type="PROSITE" id="PS50850">
    <property type="entry name" value="MFS"/>
    <property type="match status" value="1"/>
</dbReference>
<dbReference type="CDD" id="cd17321">
    <property type="entry name" value="MFS_MMR_MDR_like"/>
    <property type="match status" value="1"/>
</dbReference>
<keyword evidence="8" id="KW-1185">Reference proteome</keyword>
<keyword evidence="2 5" id="KW-0812">Transmembrane</keyword>
<sequence>MTTRRWAALPVLLVAVFVTTLDFFVANLAVPSIRADLRAGDASVQFVIAGYGLAYAAGLIASGRLGDLYGHRRVFRFGLALFTLASAGCGLASGAVWLVVARVVQGGAAALLAPQVLTLIGELYRGADRATAFRWYGTAVGLAGLSGQVIGGALVAADHLGLGWRACFLVNVPIGAAALAVTGRLIPAPLPSPIRPAGLDVGGAVLVAAGLVAVVLPLIEGREQGWPAWAWWCLAASGPILVTFVRRQRRLADSGRTPLLDLDVFTDKAFALGLVAVALLFGTSAGLSFVLALYLQDGLSLGPLAAGAVCTALNAGFFVASLRPRRIGAPVLLLGLCLLYDVVARAAPPYQVAMALLVVGAGMGLLMSPLLSSVLSAVRPERAGAAAGMLGTVQETGGVLGATITGAVFFGALDGGDWRAATLAGLSVLVASASGVLAFAALRPRARTPVAARVCAQHARHGGDG</sequence>
<proteinExistence type="predicted"/>
<feature type="transmembrane region" description="Helical" evidence="5">
    <location>
        <begin position="7"/>
        <end position="30"/>
    </location>
</feature>
<dbReference type="Proteomes" id="UP001589532">
    <property type="component" value="Unassembled WGS sequence"/>
</dbReference>
<reference evidence="7 8" key="1">
    <citation type="submission" date="2024-09" db="EMBL/GenBank/DDBJ databases">
        <authorList>
            <person name="Sun Q."/>
            <person name="Mori K."/>
        </authorList>
    </citation>
    <scope>NUCLEOTIDE SEQUENCE [LARGE SCALE GENOMIC DNA]</scope>
    <source>
        <strain evidence="7 8">JCM 3143</strain>
    </source>
</reference>
<comment type="caution">
    <text evidence="7">The sequence shown here is derived from an EMBL/GenBank/DDBJ whole genome shotgun (WGS) entry which is preliminary data.</text>
</comment>